<evidence type="ECO:0000256" key="1">
    <source>
        <dbReference type="ARBA" id="ARBA00023002"/>
    </source>
</evidence>
<dbReference type="PANTHER" id="PTHR11695">
    <property type="entry name" value="ALCOHOL DEHYDROGENASE RELATED"/>
    <property type="match status" value="1"/>
</dbReference>
<dbReference type="SUPFAM" id="SSF50129">
    <property type="entry name" value="GroES-like"/>
    <property type="match status" value="1"/>
</dbReference>
<protein>
    <submittedName>
        <fullName evidence="3">NADP-dependent oxidoreductase</fullName>
    </submittedName>
</protein>
<dbReference type="Pfam" id="PF08240">
    <property type="entry name" value="ADH_N"/>
    <property type="match status" value="1"/>
</dbReference>
<dbReference type="CDD" id="cd05289">
    <property type="entry name" value="MDR_like_2"/>
    <property type="match status" value="1"/>
</dbReference>
<name>A0ABS5U633_9BACT</name>
<dbReference type="Pfam" id="PF13602">
    <property type="entry name" value="ADH_zinc_N_2"/>
    <property type="match status" value="1"/>
</dbReference>
<evidence type="ECO:0000313" key="3">
    <source>
        <dbReference type="EMBL" id="MBT1071130.1"/>
    </source>
</evidence>
<dbReference type="InterPro" id="IPR050700">
    <property type="entry name" value="YIM1/Zinc_Alcohol_DH_Fams"/>
</dbReference>
<dbReference type="Proteomes" id="UP000784128">
    <property type="component" value="Unassembled WGS sequence"/>
</dbReference>
<dbReference type="PANTHER" id="PTHR11695:SF294">
    <property type="entry name" value="RETICULON-4-INTERACTING PROTEIN 1, MITOCHONDRIAL"/>
    <property type="match status" value="1"/>
</dbReference>
<dbReference type="InterPro" id="IPR036291">
    <property type="entry name" value="NAD(P)-bd_dom_sf"/>
</dbReference>
<dbReference type="SMART" id="SM00829">
    <property type="entry name" value="PKS_ER"/>
    <property type="match status" value="1"/>
</dbReference>
<keyword evidence="1" id="KW-0560">Oxidoreductase</keyword>
<dbReference type="SUPFAM" id="SSF51735">
    <property type="entry name" value="NAD(P)-binding Rossmann-fold domains"/>
    <property type="match status" value="1"/>
</dbReference>
<sequence length="310" mass="34181">MKAIVFEQYGGPDVLELREVPRPFLRANDVLIEVHAASVNPVDWKIRAGHLREMIHYDLPVIPGWDAAGVVVDAGPEVERFKKGDAVFSRTDIARNGTYAEYVAVDEKYVALKPSVLSYEEAASIPLVGLTAWQALVDYAGIKKGDRVLIHAGAGGVGAFGIQLAKDFCCYVTTTCSTPNVEFVRSLGADHVIDYTKSDFSTELQDFDVVFDTEGGEIYKKSFKVLKRQQGVIVSILEQPDHDLADRARVRAGYLFMHPDGMELANIGELIERGLIKPTVENVFPLAEARKAHELSESGHARGKIVIKVR</sequence>
<dbReference type="InterPro" id="IPR020843">
    <property type="entry name" value="ER"/>
</dbReference>
<dbReference type="EMBL" id="JAHDYS010000004">
    <property type="protein sequence ID" value="MBT1071130.1"/>
    <property type="molecule type" value="Genomic_DNA"/>
</dbReference>
<dbReference type="InterPro" id="IPR002364">
    <property type="entry name" value="Quin_OxRdtase/zeta-crystal_CS"/>
</dbReference>
<dbReference type="PROSITE" id="PS01162">
    <property type="entry name" value="QOR_ZETA_CRYSTAL"/>
    <property type="match status" value="1"/>
</dbReference>
<keyword evidence="4" id="KW-1185">Reference proteome</keyword>
<dbReference type="InterPro" id="IPR013154">
    <property type="entry name" value="ADH-like_N"/>
</dbReference>
<accession>A0ABS5U633</accession>
<dbReference type="Gene3D" id="3.40.50.720">
    <property type="entry name" value="NAD(P)-binding Rossmann-like Domain"/>
    <property type="match status" value="1"/>
</dbReference>
<organism evidence="3 4">
    <name type="scientific">Pelotalea chapellei</name>
    <dbReference type="NCBI Taxonomy" id="44671"/>
    <lineage>
        <taxon>Bacteria</taxon>
        <taxon>Pseudomonadati</taxon>
        <taxon>Thermodesulfobacteriota</taxon>
        <taxon>Desulfuromonadia</taxon>
        <taxon>Geobacterales</taxon>
        <taxon>Geobacteraceae</taxon>
        <taxon>Pelotalea</taxon>
    </lineage>
</organism>
<dbReference type="RefSeq" id="WP_214296850.1">
    <property type="nucleotide sequence ID" value="NZ_JAHDYS010000004.1"/>
</dbReference>
<feature type="domain" description="Enoyl reductase (ER)" evidence="2">
    <location>
        <begin position="10"/>
        <end position="307"/>
    </location>
</feature>
<evidence type="ECO:0000313" key="4">
    <source>
        <dbReference type="Proteomes" id="UP000784128"/>
    </source>
</evidence>
<dbReference type="InterPro" id="IPR011032">
    <property type="entry name" value="GroES-like_sf"/>
</dbReference>
<reference evidence="3 4" key="1">
    <citation type="submission" date="2021-05" db="EMBL/GenBank/DDBJ databases">
        <title>The draft genome of Geobacter chapellei DSM 13688.</title>
        <authorList>
            <person name="Xu Z."/>
            <person name="Masuda Y."/>
            <person name="Itoh H."/>
            <person name="Senoo K."/>
        </authorList>
    </citation>
    <scope>NUCLEOTIDE SEQUENCE [LARGE SCALE GENOMIC DNA]</scope>
    <source>
        <strain evidence="3 4">DSM 13688</strain>
    </source>
</reference>
<dbReference type="Gene3D" id="3.90.180.10">
    <property type="entry name" value="Medium-chain alcohol dehydrogenases, catalytic domain"/>
    <property type="match status" value="1"/>
</dbReference>
<gene>
    <name evidence="3" type="ORF">KJB30_05015</name>
</gene>
<evidence type="ECO:0000259" key="2">
    <source>
        <dbReference type="SMART" id="SM00829"/>
    </source>
</evidence>
<proteinExistence type="predicted"/>
<comment type="caution">
    <text evidence="3">The sequence shown here is derived from an EMBL/GenBank/DDBJ whole genome shotgun (WGS) entry which is preliminary data.</text>
</comment>